<dbReference type="GO" id="GO:0005524">
    <property type="term" value="F:ATP binding"/>
    <property type="evidence" value="ECO:0007669"/>
    <property type="project" value="UniProtKB-UniRule"/>
</dbReference>
<dbReference type="InterPro" id="IPR045060">
    <property type="entry name" value="Phe-tRNA-ligase_IIc_bsu"/>
</dbReference>
<dbReference type="NCBIfam" id="NF045760">
    <property type="entry name" value="YtpR"/>
    <property type="match status" value="1"/>
</dbReference>
<dbReference type="SUPFAM" id="SSF46955">
    <property type="entry name" value="Putative DNA-binding domain"/>
    <property type="match status" value="1"/>
</dbReference>
<dbReference type="Gene3D" id="3.30.930.10">
    <property type="entry name" value="Bira Bifunctional Protein, Domain 2"/>
    <property type="match status" value="1"/>
</dbReference>
<dbReference type="SUPFAM" id="SSF55681">
    <property type="entry name" value="Class II aaRS and biotin synthetases"/>
    <property type="match status" value="1"/>
</dbReference>
<dbReference type="SMART" id="SM00874">
    <property type="entry name" value="B5"/>
    <property type="match status" value="1"/>
</dbReference>
<dbReference type="PROSITE" id="PS51483">
    <property type="entry name" value="B5"/>
    <property type="match status" value="1"/>
</dbReference>
<dbReference type="AlphaFoldDB" id="A0A1C7P785"/>
<evidence type="ECO:0000259" key="17">
    <source>
        <dbReference type="PROSITE" id="PS50886"/>
    </source>
</evidence>
<dbReference type="OrthoDB" id="9805455at2"/>
<dbReference type="GO" id="GO:0006432">
    <property type="term" value="P:phenylalanyl-tRNA aminoacylation"/>
    <property type="evidence" value="ECO:0007669"/>
    <property type="project" value="UniProtKB-UniRule"/>
</dbReference>
<dbReference type="InterPro" id="IPR012340">
    <property type="entry name" value="NA-bd_OB-fold"/>
</dbReference>
<evidence type="ECO:0000256" key="2">
    <source>
        <dbReference type="ARBA" id="ARBA00008653"/>
    </source>
</evidence>
<evidence type="ECO:0000256" key="16">
    <source>
        <dbReference type="PROSITE-ProRule" id="PRU00209"/>
    </source>
</evidence>
<evidence type="ECO:0000256" key="5">
    <source>
        <dbReference type="ARBA" id="ARBA00022555"/>
    </source>
</evidence>
<evidence type="ECO:0000313" key="20">
    <source>
        <dbReference type="EMBL" id="OBZ97061.1"/>
    </source>
</evidence>
<evidence type="ECO:0000256" key="1">
    <source>
        <dbReference type="ARBA" id="ARBA00004496"/>
    </source>
</evidence>
<keyword evidence="11 16" id="KW-0694">RNA-binding</keyword>
<comment type="catalytic activity">
    <reaction evidence="14 15">
        <text>tRNA(Phe) + L-phenylalanine + ATP = L-phenylalanyl-tRNA(Phe) + AMP + diphosphate + H(+)</text>
        <dbReference type="Rhea" id="RHEA:19413"/>
        <dbReference type="Rhea" id="RHEA-COMP:9668"/>
        <dbReference type="Rhea" id="RHEA-COMP:9699"/>
        <dbReference type="ChEBI" id="CHEBI:15378"/>
        <dbReference type="ChEBI" id="CHEBI:30616"/>
        <dbReference type="ChEBI" id="CHEBI:33019"/>
        <dbReference type="ChEBI" id="CHEBI:58095"/>
        <dbReference type="ChEBI" id="CHEBI:78442"/>
        <dbReference type="ChEBI" id="CHEBI:78531"/>
        <dbReference type="ChEBI" id="CHEBI:456215"/>
        <dbReference type="EC" id="6.1.1.20"/>
    </reaction>
</comment>
<accession>A0A1C7P785</accession>
<evidence type="ECO:0000256" key="13">
    <source>
        <dbReference type="ARBA" id="ARBA00023146"/>
    </source>
</evidence>
<comment type="caution">
    <text evidence="20">The sequence shown here is derived from an EMBL/GenBank/DDBJ whole genome shotgun (WGS) entry which is preliminary data.</text>
</comment>
<dbReference type="PROSITE" id="PS50886">
    <property type="entry name" value="TRBD"/>
    <property type="match status" value="1"/>
</dbReference>
<feature type="binding site" evidence="15">
    <location>
        <position position="460"/>
    </location>
    <ligand>
        <name>Mg(2+)</name>
        <dbReference type="ChEBI" id="CHEBI:18420"/>
        <note>shared with alpha subunit</note>
    </ligand>
</feature>
<dbReference type="InterPro" id="IPR009061">
    <property type="entry name" value="DNA-bd_dom_put_sf"/>
</dbReference>
<dbReference type="PANTHER" id="PTHR10947">
    <property type="entry name" value="PHENYLALANYL-TRNA SYNTHETASE BETA CHAIN AND LEUCINE-RICH REPEAT-CONTAINING PROTEIN 47"/>
    <property type="match status" value="1"/>
</dbReference>
<dbReference type="Gene3D" id="3.30.56.10">
    <property type="match status" value="2"/>
</dbReference>
<feature type="domain" description="TRNA-binding" evidence="17">
    <location>
        <begin position="38"/>
        <end position="148"/>
    </location>
</feature>
<protein>
    <recommendedName>
        <fullName evidence="15">Phenylalanine--tRNA ligase beta subunit</fullName>
        <ecNumber evidence="15">6.1.1.20</ecNumber>
    </recommendedName>
    <alternativeName>
        <fullName evidence="15">Phenylalanyl-tRNA synthetase beta subunit</fullName>
        <shortName evidence="15">PheRS</shortName>
    </alternativeName>
</protein>
<keyword evidence="10 15" id="KW-0460">Magnesium</keyword>
<dbReference type="Pfam" id="PF03483">
    <property type="entry name" value="B3_4"/>
    <property type="match status" value="1"/>
</dbReference>
<keyword evidence="8 15" id="KW-0547">Nucleotide-binding</keyword>
<dbReference type="InterPro" id="IPR005147">
    <property type="entry name" value="tRNA_synthase_B5-dom"/>
</dbReference>
<feature type="binding site" evidence="15">
    <location>
        <position position="454"/>
    </location>
    <ligand>
        <name>Mg(2+)</name>
        <dbReference type="ChEBI" id="CHEBI:18420"/>
        <note>shared with alpha subunit</note>
    </ligand>
</feature>
<dbReference type="Pfam" id="PF01588">
    <property type="entry name" value="tRNA_bind"/>
    <property type="match status" value="1"/>
</dbReference>
<dbReference type="InterPro" id="IPR041616">
    <property type="entry name" value="PheRS_beta_core"/>
</dbReference>
<dbReference type="PATRIC" id="fig|1612624.7.peg.1062"/>
<keyword evidence="13 15" id="KW-0030">Aminoacyl-tRNA synthetase</keyword>
<dbReference type="NCBIfam" id="TIGR00472">
    <property type="entry name" value="pheT_bact"/>
    <property type="match status" value="1"/>
</dbReference>
<dbReference type="SUPFAM" id="SSF50249">
    <property type="entry name" value="Nucleic acid-binding proteins"/>
    <property type="match status" value="1"/>
</dbReference>
<evidence type="ECO:0000256" key="14">
    <source>
        <dbReference type="ARBA" id="ARBA00049255"/>
    </source>
</evidence>
<dbReference type="Pfam" id="PF17759">
    <property type="entry name" value="tRNA_synthFbeta"/>
    <property type="match status" value="1"/>
</dbReference>
<evidence type="ECO:0000256" key="9">
    <source>
        <dbReference type="ARBA" id="ARBA00022840"/>
    </source>
</evidence>
<dbReference type="CDD" id="cd02796">
    <property type="entry name" value="tRNA_bind_bactPheRS"/>
    <property type="match status" value="1"/>
</dbReference>
<dbReference type="Proteomes" id="UP000093111">
    <property type="component" value="Unassembled WGS sequence"/>
</dbReference>
<evidence type="ECO:0000256" key="7">
    <source>
        <dbReference type="ARBA" id="ARBA00022723"/>
    </source>
</evidence>
<dbReference type="EC" id="6.1.1.20" evidence="15"/>
<feature type="binding site" evidence="15">
    <location>
        <position position="464"/>
    </location>
    <ligand>
        <name>Mg(2+)</name>
        <dbReference type="ChEBI" id="CHEBI:18420"/>
        <note>shared with alpha subunit</note>
    </ligand>
</feature>
<dbReference type="GO" id="GO:0000049">
    <property type="term" value="F:tRNA binding"/>
    <property type="evidence" value="ECO:0007669"/>
    <property type="project" value="UniProtKB-UniRule"/>
</dbReference>
<feature type="domain" description="FDX-ACB" evidence="18">
    <location>
        <begin position="714"/>
        <end position="807"/>
    </location>
</feature>
<gene>
    <name evidence="15" type="primary">pheT</name>
    <name evidence="20" type="ORF">ADU59_05085</name>
</gene>
<organism evidence="20 21">
    <name type="scientific">Pararhizobium polonicum</name>
    <dbReference type="NCBI Taxonomy" id="1612624"/>
    <lineage>
        <taxon>Bacteria</taxon>
        <taxon>Pseudomonadati</taxon>
        <taxon>Pseudomonadota</taxon>
        <taxon>Alphaproteobacteria</taxon>
        <taxon>Hyphomicrobiales</taxon>
        <taxon>Rhizobiaceae</taxon>
        <taxon>Rhizobium/Agrobacterium group</taxon>
        <taxon>Pararhizobium</taxon>
    </lineage>
</organism>
<dbReference type="InterPro" id="IPR004532">
    <property type="entry name" value="Phe-tRNA-ligase_IIc_bsu_bact"/>
</dbReference>
<dbReference type="SUPFAM" id="SSF56037">
    <property type="entry name" value="PheT/TilS domain"/>
    <property type="match status" value="1"/>
</dbReference>
<dbReference type="GO" id="GO:0009328">
    <property type="term" value="C:phenylalanine-tRNA ligase complex"/>
    <property type="evidence" value="ECO:0007669"/>
    <property type="project" value="TreeGrafter"/>
</dbReference>
<evidence type="ECO:0000256" key="11">
    <source>
        <dbReference type="ARBA" id="ARBA00022884"/>
    </source>
</evidence>
<dbReference type="HAMAP" id="MF_00283">
    <property type="entry name" value="Phe_tRNA_synth_beta1"/>
    <property type="match status" value="1"/>
</dbReference>
<dbReference type="FunFam" id="2.40.50.140:FF:000045">
    <property type="entry name" value="Phenylalanine--tRNA ligase beta subunit"/>
    <property type="match status" value="1"/>
</dbReference>
<evidence type="ECO:0000256" key="3">
    <source>
        <dbReference type="ARBA" id="ARBA00011209"/>
    </source>
</evidence>
<dbReference type="Gene3D" id="3.50.40.10">
    <property type="entry name" value="Phenylalanyl-trna Synthetase, Chain B, domain 3"/>
    <property type="match status" value="1"/>
</dbReference>
<keyword evidence="6 15" id="KW-0436">Ligase</keyword>
<evidence type="ECO:0000256" key="6">
    <source>
        <dbReference type="ARBA" id="ARBA00022598"/>
    </source>
</evidence>
<keyword evidence="4 15" id="KW-0963">Cytoplasm</keyword>
<keyword evidence="5 16" id="KW-0820">tRNA-binding</keyword>
<evidence type="ECO:0000256" key="4">
    <source>
        <dbReference type="ARBA" id="ARBA00022490"/>
    </source>
</evidence>
<dbReference type="InterPro" id="IPR036690">
    <property type="entry name" value="Fdx_antiC-bd_sf"/>
</dbReference>
<dbReference type="InterPro" id="IPR045864">
    <property type="entry name" value="aa-tRNA-synth_II/BPL/LPL"/>
</dbReference>
<comment type="cofactor">
    <cofactor evidence="15">
        <name>Mg(2+)</name>
        <dbReference type="ChEBI" id="CHEBI:18420"/>
    </cofactor>
    <text evidence="15">Binds 2 magnesium ions per tetramer.</text>
</comment>
<feature type="binding site" evidence="15">
    <location>
        <position position="463"/>
    </location>
    <ligand>
        <name>Mg(2+)</name>
        <dbReference type="ChEBI" id="CHEBI:18420"/>
        <note>shared with alpha subunit</note>
    </ligand>
</feature>
<dbReference type="CDD" id="cd00769">
    <property type="entry name" value="PheRS_beta_core"/>
    <property type="match status" value="1"/>
</dbReference>
<proteinExistence type="inferred from homology"/>
<evidence type="ECO:0000259" key="19">
    <source>
        <dbReference type="PROSITE" id="PS51483"/>
    </source>
</evidence>
<dbReference type="InterPro" id="IPR020825">
    <property type="entry name" value="Phe-tRNA_synthase-like_B3/B4"/>
</dbReference>
<evidence type="ECO:0000259" key="18">
    <source>
        <dbReference type="PROSITE" id="PS51447"/>
    </source>
</evidence>
<dbReference type="SMART" id="SM00896">
    <property type="entry name" value="FDX-ACB"/>
    <property type="match status" value="1"/>
</dbReference>
<dbReference type="FunFam" id="3.30.70.380:FF:000001">
    <property type="entry name" value="Phenylalanine--tRNA ligase beta subunit"/>
    <property type="match status" value="1"/>
</dbReference>
<name>A0A1C7P785_9HYPH</name>
<comment type="similarity">
    <text evidence="2 15">Belongs to the phenylalanyl-tRNA synthetase beta subunit family. Type 1 subfamily.</text>
</comment>
<dbReference type="InterPro" id="IPR005121">
    <property type="entry name" value="Fdx_antiC-bd"/>
</dbReference>
<reference evidence="20 21" key="1">
    <citation type="journal article" date="2016" name="Syst. Appl. Microbiol.">
        <title>Pararhizobium polonicum sp. nov. isolated from tumors on stone fruit rootstocks.</title>
        <authorList>
            <person name="Pulawska J."/>
            <person name="Kuzmanovic N."/>
            <person name="Willems A."/>
            <person name="Pothier J.F."/>
        </authorList>
    </citation>
    <scope>NUCLEOTIDE SEQUENCE [LARGE SCALE GENOMIC DNA]</scope>
    <source>
        <strain evidence="20 21">F5.1</strain>
    </source>
</reference>
<dbReference type="Pfam" id="PF03147">
    <property type="entry name" value="FDX-ACB"/>
    <property type="match status" value="1"/>
</dbReference>
<dbReference type="PANTHER" id="PTHR10947:SF0">
    <property type="entry name" value="PHENYLALANINE--TRNA LIGASE BETA SUBUNIT"/>
    <property type="match status" value="1"/>
</dbReference>
<dbReference type="RefSeq" id="WP_068952249.1">
    <property type="nucleotide sequence ID" value="NZ_LGLV01000004.1"/>
</dbReference>
<evidence type="ECO:0000313" key="21">
    <source>
        <dbReference type="Proteomes" id="UP000093111"/>
    </source>
</evidence>
<dbReference type="Gene3D" id="3.30.70.380">
    <property type="entry name" value="Ferrodoxin-fold anticodon-binding domain"/>
    <property type="match status" value="1"/>
</dbReference>
<dbReference type="GO" id="GO:0004826">
    <property type="term" value="F:phenylalanine-tRNA ligase activity"/>
    <property type="evidence" value="ECO:0007669"/>
    <property type="project" value="UniProtKB-UniRule"/>
</dbReference>
<evidence type="ECO:0000256" key="8">
    <source>
        <dbReference type="ARBA" id="ARBA00022741"/>
    </source>
</evidence>
<dbReference type="SMART" id="SM00873">
    <property type="entry name" value="B3_4"/>
    <property type="match status" value="1"/>
</dbReference>
<evidence type="ECO:0000256" key="12">
    <source>
        <dbReference type="ARBA" id="ARBA00022917"/>
    </source>
</evidence>
<keyword evidence="7 15" id="KW-0479">Metal-binding</keyword>
<comment type="subunit">
    <text evidence="3 15">Tetramer of two alpha and two beta subunits.</text>
</comment>
<sequence>MKFTLSWLKDHLETDATLEQICERLTAIGLEVEDVDDKAAFKPFVIAKVVSAEKHPQADKLRVLMVDTGTGAPIQVVCGAPNARAGLIGAFAAPGAYVPGIDVTLAVGTIRGVESHGMMCSEKELQMSDSHDGIIDLPENAPVGTSFAAYAGLDDPLIEINLTPNRPDCTSIHGIARDLAASGLGTLKTAPQPAFKTEGETTTKVTLDLGEDAHLCPGFALRLVRGVKNGPSPKWMQQRLIAIGLRPINALVDVTNYMTFDQGRPLHVFDAAKVKGNLTVRRAVEGEKVLALDTREYTLSPANVVISDDNGIESIGGIMGGEHSGCDENTTDVLIESALWDPMNIAKSGRSLGIITDARYRFERGVDPEYMVPGIERATQLIVDICGGTAAKTDIVGYAGYTARTVDFPVSEVKRLTGLDVSAQESLSILKGLGFGVTGSGERVSVSVPSWRPDVDGKADLVEEVMRIHGVDNIKPQPIEKLGAVNGKILTVLQIRTRLAKRALASRGMLEAVTWSFISKAQAELFGGGAASLSLANPIAADMSDMRPSLLPGLLTAAQRNADKGFGDVAIFEVSGIYENDTPSGQRRVAGGIRRGTASLAGSGRSWSNAAKGGGKPVDVFDAKADAIAVLEACGVPMGNVQFEAGGPSWYHPGRSGTIKLGPKIVLGHFGEFHPKVLEALDVSGALAGFEVTIDAMPEPKKKATRTKPALELSPFQAVKRDFAFVVDKSVEAGAILKAASSADRKLVTGVNVFDIFEGASVGEGKKSVAIEVVIQPAERTLTDEDFEALTGKIIANVAKNTGGVLRA</sequence>
<evidence type="ECO:0000256" key="15">
    <source>
        <dbReference type="HAMAP-Rule" id="MF_00283"/>
    </source>
</evidence>
<dbReference type="Pfam" id="PF03484">
    <property type="entry name" value="B5"/>
    <property type="match status" value="1"/>
</dbReference>
<dbReference type="InterPro" id="IPR033714">
    <property type="entry name" value="tRNA_bind_bactPheRS"/>
</dbReference>
<evidence type="ECO:0000256" key="10">
    <source>
        <dbReference type="ARBA" id="ARBA00022842"/>
    </source>
</evidence>
<comment type="subcellular location">
    <subcellularLocation>
        <location evidence="1 15">Cytoplasm</location>
    </subcellularLocation>
</comment>
<keyword evidence="21" id="KW-1185">Reference proteome</keyword>
<dbReference type="Gene3D" id="2.40.50.140">
    <property type="entry name" value="Nucleic acid-binding proteins"/>
    <property type="match status" value="1"/>
</dbReference>
<dbReference type="EMBL" id="LGLV01000004">
    <property type="protein sequence ID" value="OBZ97061.1"/>
    <property type="molecule type" value="Genomic_DNA"/>
</dbReference>
<dbReference type="InterPro" id="IPR005146">
    <property type="entry name" value="B3/B4_tRNA-bd"/>
</dbReference>
<dbReference type="PROSITE" id="PS51447">
    <property type="entry name" value="FDX_ACB"/>
    <property type="match status" value="1"/>
</dbReference>
<dbReference type="GO" id="GO:0000287">
    <property type="term" value="F:magnesium ion binding"/>
    <property type="evidence" value="ECO:0007669"/>
    <property type="project" value="UniProtKB-UniRule"/>
</dbReference>
<feature type="domain" description="B5" evidence="19">
    <location>
        <begin position="401"/>
        <end position="476"/>
    </location>
</feature>
<dbReference type="STRING" id="1612624.ADU59_05085"/>
<keyword evidence="9 15" id="KW-0067">ATP-binding</keyword>
<dbReference type="SUPFAM" id="SSF54991">
    <property type="entry name" value="Anticodon-binding domain of PheRS"/>
    <property type="match status" value="1"/>
</dbReference>
<dbReference type="InterPro" id="IPR002547">
    <property type="entry name" value="tRNA-bd_dom"/>
</dbReference>
<keyword evidence="12 15" id="KW-0648">Protein biosynthesis</keyword>